<evidence type="ECO:0000256" key="11">
    <source>
        <dbReference type="ARBA" id="ARBA00084049"/>
    </source>
</evidence>
<dbReference type="FunFam" id="3.40.50.10490:FF:000014">
    <property type="entry name" value="N-acetylmuramic acid 6-phosphate etherase"/>
    <property type="match status" value="1"/>
</dbReference>
<feature type="active site" evidence="12">
    <location>
        <position position="138"/>
    </location>
</feature>
<keyword evidence="2 12" id="KW-0456">Lyase</keyword>
<dbReference type="PANTHER" id="PTHR10088">
    <property type="entry name" value="GLUCOKINASE REGULATORY PROTEIN"/>
    <property type="match status" value="1"/>
</dbReference>
<gene>
    <name evidence="12" type="primary">murQ</name>
    <name evidence="14" type="ORF">IV81_GL000889</name>
</gene>
<dbReference type="GO" id="GO:0016803">
    <property type="term" value="F:ether hydrolase activity"/>
    <property type="evidence" value="ECO:0007669"/>
    <property type="project" value="TreeGrafter"/>
</dbReference>
<comment type="subunit">
    <text evidence="1 12">Homodimer.</text>
</comment>
<dbReference type="NCBIfam" id="NF003915">
    <property type="entry name" value="PRK05441.1"/>
    <property type="match status" value="1"/>
</dbReference>
<dbReference type="GO" id="GO:0009254">
    <property type="term" value="P:peptidoglycan turnover"/>
    <property type="evidence" value="ECO:0007669"/>
    <property type="project" value="TreeGrafter"/>
</dbReference>
<dbReference type="GO" id="GO:0016835">
    <property type="term" value="F:carbon-oxygen lyase activity"/>
    <property type="evidence" value="ECO:0007669"/>
    <property type="project" value="UniProtKB-UniRule"/>
</dbReference>
<dbReference type="NCBIfam" id="TIGR00274">
    <property type="entry name" value="N-acetylmuramic acid 6-phosphate etherase"/>
    <property type="match status" value="1"/>
</dbReference>
<dbReference type="PROSITE" id="PS51464">
    <property type="entry name" value="SIS"/>
    <property type="match status" value="1"/>
</dbReference>
<comment type="catalytic activity">
    <reaction evidence="4 12">
        <text>N-acetyl-D-muramate 6-phosphate + H2O = N-acetyl-D-glucosamine 6-phosphate + (R)-lactate</text>
        <dbReference type="Rhea" id="RHEA:26410"/>
        <dbReference type="ChEBI" id="CHEBI:15377"/>
        <dbReference type="ChEBI" id="CHEBI:16004"/>
        <dbReference type="ChEBI" id="CHEBI:57513"/>
        <dbReference type="ChEBI" id="CHEBI:58722"/>
        <dbReference type="EC" id="4.2.1.126"/>
    </reaction>
</comment>
<dbReference type="NCBIfam" id="NF009222">
    <property type="entry name" value="PRK12570.1"/>
    <property type="match status" value="1"/>
</dbReference>
<dbReference type="AlphaFoldDB" id="A0A0R2L189"/>
<keyword evidence="3 12" id="KW-0119">Carbohydrate metabolism</keyword>
<evidence type="ECO:0000256" key="12">
    <source>
        <dbReference type="HAMAP-Rule" id="MF_00068"/>
    </source>
</evidence>
<dbReference type="InterPro" id="IPR046348">
    <property type="entry name" value="SIS_dom_sf"/>
</dbReference>
<evidence type="ECO:0000313" key="15">
    <source>
        <dbReference type="Proteomes" id="UP000051859"/>
    </source>
</evidence>
<feature type="active site" description="Proton donor" evidence="12">
    <location>
        <position position="107"/>
    </location>
</feature>
<dbReference type="GO" id="GO:0097173">
    <property type="term" value="P:N-acetylmuramic acid catabolic process"/>
    <property type="evidence" value="ECO:0007669"/>
    <property type="project" value="UniProtKB-UniPathway"/>
</dbReference>
<comment type="caution">
    <text evidence="14">The sequence shown here is derived from an EMBL/GenBank/DDBJ whole genome shotgun (WGS) entry which is preliminary data.</text>
</comment>
<dbReference type="InterPro" id="IPR001347">
    <property type="entry name" value="SIS_dom"/>
</dbReference>
<dbReference type="Gene3D" id="3.40.50.10490">
    <property type="entry name" value="Glucose-6-phosphate isomerase like protein, domain 1"/>
    <property type="match status" value="1"/>
</dbReference>
<evidence type="ECO:0000256" key="10">
    <source>
        <dbReference type="ARBA" id="ARBA00077905"/>
    </source>
</evidence>
<evidence type="ECO:0000259" key="13">
    <source>
        <dbReference type="PROSITE" id="PS51464"/>
    </source>
</evidence>
<name>A0A0R2L189_9LACO</name>
<evidence type="ECO:0000256" key="6">
    <source>
        <dbReference type="ARBA" id="ARBA00060672"/>
    </source>
</evidence>
<comment type="function">
    <text evidence="12">Specifically catalyzes the cleavage of the D-lactyl ether substituent of MurNAc 6-phosphate, producing GlcNAc 6-phosphate and D-lactate.</text>
</comment>
<dbReference type="PROSITE" id="PS01272">
    <property type="entry name" value="GCKR"/>
    <property type="match status" value="1"/>
</dbReference>
<feature type="domain" description="SIS" evidence="13">
    <location>
        <begin position="79"/>
        <end position="242"/>
    </location>
</feature>
<dbReference type="FunFam" id="1.10.8.1080:FF:000001">
    <property type="entry name" value="N-acetylmuramic acid 6-phosphate etherase"/>
    <property type="match status" value="1"/>
</dbReference>
<dbReference type="SUPFAM" id="SSF53697">
    <property type="entry name" value="SIS domain"/>
    <property type="match status" value="1"/>
</dbReference>
<comment type="similarity">
    <text evidence="7 12">Belongs to the GCKR-like family. MurNAc-6-P etherase subfamily.</text>
</comment>
<evidence type="ECO:0000256" key="9">
    <source>
        <dbReference type="ARBA" id="ARBA00070061"/>
    </source>
</evidence>
<comment type="pathway">
    <text evidence="6">Cell wall biogenesis.</text>
</comment>
<dbReference type="HAMAP" id="MF_00068">
    <property type="entry name" value="MurQ"/>
    <property type="match status" value="1"/>
</dbReference>
<accession>A0A0R2L189</accession>
<sequence>MKYNFLWVTIISTNENGYTEELLMIDLSKLTTETRNEKTMNLDELSTAEVLKVMNEEDQTVAKSVSKALPDITKAVDQIVANFNRDGRLFYIGAGTSGRLGVLDAAECVPTFGTDPEMVQGLIAGDMKAMTVAVEGAEDSKELGIEDLKAHGLTDKDTVVGIAASGRTPYVIGGLDYAKEVGAATISLACNDHAEISQHADIQIEVPVGPEVLTGSTRLKSGTAQKLVLNMLSTVSMIGIGKVYKNLMVDVKPTNAKLVERSKRIIMEATDADYELASEMFEKADENVKLAIVMILTGVDLDEAKERLAKAKGFVRKTID</sequence>
<evidence type="ECO:0000256" key="7">
    <source>
        <dbReference type="ARBA" id="ARBA00061234"/>
    </source>
</evidence>
<dbReference type="PATRIC" id="fig|331679.3.peg.894"/>
<evidence type="ECO:0000256" key="5">
    <source>
        <dbReference type="ARBA" id="ARBA00060595"/>
    </source>
</evidence>
<dbReference type="CDD" id="cd05007">
    <property type="entry name" value="SIS_Etherase"/>
    <property type="match status" value="1"/>
</dbReference>
<keyword evidence="15" id="KW-1185">Reference proteome</keyword>
<dbReference type="InterPro" id="IPR040190">
    <property type="entry name" value="MURQ/GCKR"/>
</dbReference>
<dbReference type="UniPathway" id="UPA00342"/>
<comment type="pathway">
    <text evidence="12">Amino-sugar metabolism; N-acetylmuramate degradation.</text>
</comment>
<dbReference type="GO" id="GO:0097367">
    <property type="term" value="F:carbohydrate derivative binding"/>
    <property type="evidence" value="ECO:0007669"/>
    <property type="project" value="InterPro"/>
</dbReference>
<dbReference type="PANTHER" id="PTHR10088:SF4">
    <property type="entry name" value="GLUCOKINASE REGULATORY PROTEIN"/>
    <property type="match status" value="1"/>
</dbReference>
<dbReference type="Proteomes" id="UP000051859">
    <property type="component" value="Unassembled WGS sequence"/>
</dbReference>
<dbReference type="InterPro" id="IPR005488">
    <property type="entry name" value="Etherase_MurQ"/>
</dbReference>
<evidence type="ECO:0000256" key="4">
    <source>
        <dbReference type="ARBA" id="ARBA00051747"/>
    </source>
</evidence>
<proteinExistence type="inferred from homology"/>
<evidence type="ECO:0000256" key="3">
    <source>
        <dbReference type="ARBA" id="ARBA00023277"/>
    </source>
</evidence>
<evidence type="ECO:0000256" key="2">
    <source>
        <dbReference type="ARBA" id="ARBA00023239"/>
    </source>
</evidence>
<evidence type="ECO:0000256" key="8">
    <source>
        <dbReference type="ARBA" id="ARBA00067056"/>
    </source>
</evidence>
<reference evidence="14 15" key="1">
    <citation type="journal article" date="2015" name="Genome Announc.">
        <title>Expanding the biotechnology potential of lactobacilli through comparative genomics of 213 strains and associated genera.</title>
        <authorList>
            <person name="Sun Z."/>
            <person name="Harris H.M."/>
            <person name="McCann A."/>
            <person name="Guo C."/>
            <person name="Argimon S."/>
            <person name="Zhang W."/>
            <person name="Yang X."/>
            <person name="Jeffery I.B."/>
            <person name="Cooney J.C."/>
            <person name="Kagawa T.F."/>
            <person name="Liu W."/>
            <person name="Song Y."/>
            <person name="Salvetti E."/>
            <person name="Wrobel A."/>
            <person name="Rasinkangas P."/>
            <person name="Parkhill J."/>
            <person name="Rea M.C."/>
            <person name="O'Sullivan O."/>
            <person name="Ritari J."/>
            <person name="Douillard F.P."/>
            <person name="Paul Ross R."/>
            <person name="Yang R."/>
            <person name="Briner A.E."/>
            <person name="Felis G.E."/>
            <person name="de Vos W.M."/>
            <person name="Barrangou R."/>
            <person name="Klaenhammer T.R."/>
            <person name="Caufield P.W."/>
            <person name="Cui Y."/>
            <person name="Zhang H."/>
            <person name="O'Toole P.W."/>
        </authorList>
    </citation>
    <scope>NUCLEOTIDE SEQUENCE [LARGE SCALE GENOMIC DNA]</scope>
    <source>
        <strain evidence="14 15">DSM 18001</strain>
    </source>
</reference>
<evidence type="ECO:0000256" key="1">
    <source>
        <dbReference type="ARBA" id="ARBA00011738"/>
    </source>
</evidence>
<dbReference type="EMBL" id="JQBX01000021">
    <property type="protein sequence ID" value="KRN93212.1"/>
    <property type="molecule type" value="Genomic_DNA"/>
</dbReference>
<dbReference type="STRING" id="331679.IV81_GL000889"/>
<organism evidence="14 15">
    <name type="scientific">Pediococcus stilesii</name>
    <dbReference type="NCBI Taxonomy" id="331679"/>
    <lineage>
        <taxon>Bacteria</taxon>
        <taxon>Bacillati</taxon>
        <taxon>Bacillota</taxon>
        <taxon>Bacilli</taxon>
        <taxon>Lactobacillales</taxon>
        <taxon>Lactobacillaceae</taxon>
        <taxon>Pediococcus</taxon>
    </lineage>
</organism>
<dbReference type="Pfam" id="PF22645">
    <property type="entry name" value="GKRP_SIS_N"/>
    <property type="match status" value="1"/>
</dbReference>
<protein>
    <recommendedName>
        <fullName evidence="9 12">N-acetylmuramic acid 6-phosphate etherase</fullName>
        <shortName evidence="12">MurNAc-6-P etherase</shortName>
        <ecNumber evidence="8 12">4.2.1.126</ecNumber>
    </recommendedName>
    <alternativeName>
        <fullName evidence="11 12">N-acetylmuramic acid 6-phosphate hydrolase</fullName>
    </alternativeName>
    <alternativeName>
        <fullName evidence="10 12">N-acetylmuramic acid 6-phosphate lyase</fullName>
    </alternativeName>
</protein>
<dbReference type="Gene3D" id="1.10.8.1080">
    <property type="match status" value="1"/>
</dbReference>
<dbReference type="EC" id="4.2.1.126" evidence="8 12"/>
<dbReference type="InterPro" id="IPR005486">
    <property type="entry name" value="Glucokinase_regulatory_CS"/>
</dbReference>
<comment type="pathway">
    <text evidence="5">Amino-sugar metabolism; 1,6-anhydro-N-acetylmuramate degradation.</text>
</comment>
<dbReference type="GO" id="GO:0046348">
    <property type="term" value="P:amino sugar catabolic process"/>
    <property type="evidence" value="ECO:0007669"/>
    <property type="project" value="InterPro"/>
</dbReference>
<comment type="miscellaneous">
    <text evidence="12">A lyase-type mechanism (elimination/hydration) is suggested for the cleavage of the lactyl ether bond of MurNAc 6-phosphate, with the formation of an alpha,beta-unsaturated aldehyde intermediate with (E)-stereochemistry, followed by the syn addition of water to give product.</text>
</comment>
<evidence type="ECO:0000313" key="14">
    <source>
        <dbReference type="EMBL" id="KRN93212.1"/>
    </source>
</evidence>